<dbReference type="AlphaFoldDB" id="A0A1F5YCV3"/>
<dbReference type="GO" id="GO:0003700">
    <property type="term" value="F:DNA-binding transcription factor activity"/>
    <property type="evidence" value="ECO:0007669"/>
    <property type="project" value="TreeGrafter"/>
</dbReference>
<comment type="caution">
    <text evidence="2">The sequence shown here is derived from an EMBL/GenBank/DDBJ whole genome shotgun (WGS) entry which is preliminary data.</text>
</comment>
<sequence>MQISNKCYYALRALFDLGTRYKQGEPNKIAFIASRQGIPKRFLEVILNELRQGGFVESRRGVEGGYLLARGPETITVGEVIRFVDGDLAPVSCVSTVEEQVSCDLNFQCPYYDFWLRVQAAMNAVYEGTTLADIIERWNKHNAKRSPHYDI</sequence>
<organism evidence="2 3">
    <name type="scientific">Candidatus Glassbacteria bacterium GWA2_58_10</name>
    <dbReference type="NCBI Taxonomy" id="1817865"/>
    <lineage>
        <taxon>Bacteria</taxon>
        <taxon>Candidatus Glassiibacteriota</taxon>
    </lineage>
</organism>
<dbReference type="EMBL" id="MFIV01000182">
    <property type="protein sequence ID" value="OGF98015.1"/>
    <property type="molecule type" value="Genomic_DNA"/>
</dbReference>
<dbReference type="Proteomes" id="UP000176992">
    <property type="component" value="Unassembled WGS sequence"/>
</dbReference>
<dbReference type="NCBIfam" id="TIGR00738">
    <property type="entry name" value="rrf2_super"/>
    <property type="match status" value="1"/>
</dbReference>
<evidence type="ECO:0000256" key="1">
    <source>
        <dbReference type="ARBA" id="ARBA00023125"/>
    </source>
</evidence>
<evidence type="ECO:0000313" key="3">
    <source>
        <dbReference type="Proteomes" id="UP000176992"/>
    </source>
</evidence>
<dbReference type="SUPFAM" id="SSF46785">
    <property type="entry name" value="Winged helix' DNA-binding domain"/>
    <property type="match status" value="1"/>
</dbReference>
<dbReference type="GO" id="GO:0005829">
    <property type="term" value="C:cytosol"/>
    <property type="evidence" value="ECO:0007669"/>
    <property type="project" value="TreeGrafter"/>
</dbReference>
<dbReference type="InterPro" id="IPR000944">
    <property type="entry name" value="Tscrpt_reg_Rrf2"/>
</dbReference>
<dbReference type="GO" id="GO:0003677">
    <property type="term" value="F:DNA binding"/>
    <property type="evidence" value="ECO:0007669"/>
    <property type="project" value="UniProtKB-KW"/>
</dbReference>
<gene>
    <name evidence="2" type="ORF">A2Z86_09105</name>
</gene>
<name>A0A1F5YCV3_9BACT</name>
<dbReference type="Gene3D" id="1.10.10.10">
    <property type="entry name" value="Winged helix-like DNA-binding domain superfamily/Winged helix DNA-binding domain"/>
    <property type="match status" value="1"/>
</dbReference>
<keyword evidence="1" id="KW-0238">DNA-binding</keyword>
<dbReference type="PROSITE" id="PS51197">
    <property type="entry name" value="HTH_RRF2_2"/>
    <property type="match status" value="1"/>
</dbReference>
<dbReference type="InterPro" id="IPR036390">
    <property type="entry name" value="WH_DNA-bd_sf"/>
</dbReference>
<reference evidence="2 3" key="1">
    <citation type="journal article" date="2016" name="Nat. Commun.">
        <title>Thousands of microbial genomes shed light on interconnected biogeochemical processes in an aquifer system.</title>
        <authorList>
            <person name="Anantharaman K."/>
            <person name="Brown C.T."/>
            <person name="Hug L.A."/>
            <person name="Sharon I."/>
            <person name="Castelle C.J."/>
            <person name="Probst A.J."/>
            <person name="Thomas B.C."/>
            <person name="Singh A."/>
            <person name="Wilkins M.J."/>
            <person name="Karaoz U."/>
            <person name="Brodie E.L."/>
            <person name="Williams K.H."/>
            <person name="Hubbard S.S."/>
            <person name="Banfield J.F."/>
        </authorList>
    </citation>
    <scope>NUCLEOTIDE SEQUENCE [LARGE SCALE GENOMIC DNA]</scope>
</reference>
<proteinExistence type="predicted"/>
<evidence type="ECO:0008006" key="4">
    <source>
        <dbReference type="Google" id="ProtNLM"/>
    </source>
</evidence>
<dbReference type="InterPro" id="IPR036388">
    <property type="entry name" value="WH-like_DNA-bd_sf"/>
</dbReference>
<dbReference type="PANTHER" id="PTHR33221">
    <property type="entry name" value="WINGED HELIX-TURN-HELIX TRANSCRIPTIONAL REGULATOR, RRF2 FAMILY"/>
    <property type="match status" value="1"/>
</dbReference>
<accession>A0A1F5YCV3</accession>
<dbReference type="PANTHER" id="PTHR33221:SF5">
    <property type="entry name" value="HTH-TYPE TRANSCRIPTIONAL REGULATOR ISCR"/>
    <property type="match status" value="1"/>
</dbReference>
<evidence type="ECO:0000313" key="2">
    <source>
        <dbReference type="EMBL" id="OGF98015.1"/>
    </source>
</evidence>
<dbReference type="Pfam" id="PF02082">
    <property type="entry name" value="Rrf2"/>
    <property type="match status" value="1"/>
</dbReference>
<protein>
    <recommendedName>
        <fullName evidence="4">Rrf2 family transcriptional regulator</fullName>
    </recommendedName>
</protein>